<protein>
    <submittedName>
        <fullName evidence="2">Regulatory protein YycH of two-component signal transduction system YycFG</fullName>
    </submittedName>
</protein>
<dbReference type="Gene3D" id="3.30.310.160">
    <property type="entry name" value="YycH protein, domain 2"/>
    <property type="match status" value="1"/>
</dbReference>
<evidence type="ECO:0000259" key="1">
    <source>
        <dbReference type="Pfam" id="PF07435"/>
    </source>
</evidence>
<dbReference type="Pfam" id="PF07435">
    <property type="entry name" value="YycH"/>
    <property type="match status" value="1"/>
</dbReference>
<feature type="domain" description="Regulatory protein YycH" evidence="1">
    <location>
        <begin position="4"/>
        <end position="428"/>
    </location>
</feature>
<dbReference type="Gene3D" id="3.10.450.310">
    <property type="match status" value="1"/>
</dbReference>
<accession>A0ABT9VAN4</accession>
<evidence type="ECO:0000313" key="3">
    <source>
        <dbReference type="Proteomes" id="UP001231362"/>
    </source>
</evidence>
<organism evidence="2 3">
    <name type="scientific">Anoxybacillus andreesenii</name>
    <dbReference type="NCBI Taxonomy" id="1325932"/>
    <lineage>
        <taxon>Bacteria</taxon>
        <taxon>Bacillati</taxon>
        <taxon>Bacillota</taxon>
        <taxon>Bacilli</taxon>
        <taxon>Bacillales</taxon>
        <taxon>Anoxybacillaceae</taxon>
        <taxon>Anoxybacillus</taxon>
    </lineage>
</organism>
<dbReference type="InterPro" id="IPR009996">
    <property type="entry name" value="YycH"/>
</dbReference>
<sequence>MTFENIKTILLTILVFLSISLTWRIWTYQPHYDTMENPKMVPGVSISDQKEIKEIIKPDQIYYHINDAHYGTLQMNEVDRIIREISRWNFERFEDVSNQIGDLSDFIYEKGKAQIVFPERIPMEIYKNILGIKDKDAFGIAFDQIIIDLNNITKENGYVYFVSIEKQEAYRFRVNASFILNFQEDYFLKASTNRNFALYTLENLSEERRILVRTDPITMYAYNYLLDLIPTTQFRDALFRNPSFVQRNSTGYSEEYKDSSTLLSVNYETNTILYVNPAQEKDVTANSSNLLQRSIDFVNGHGGWTGNYHYVGLDEIENTVLFRLYDISGYPIFNNNGMSEILQIWGQTGIYQYLRNNFSLDRRVESTEVQLMSGVGILEILKAREDIEPEFLQEIAIGYEMTKVAGDPLIHLEPSWYYKYKDQWWNVKAGDEGGMDFGLE</sequence>
<dbReference type="InterPro" id="IPR042274">
    <property type="entry name" value="YycH/YycI_2"/>
</dbReference>
<dbReference type="EMBL" id="JAUSTU010000041">
    <property type="protein sequence ID" value="MDQ0157860.1"/>
    <property type="molecule type" value="Genomic_DNA"/>
</dbReference>
<dbReference type="Proteomes" id="UP001231362">
    <property type="component" value="Unassembled WGS sequence"/>
</dbReference>
<dbReference type="RefSeq" id="WP_307152301.1">
    <property type="nucleotide sequence ID" value="NZ_JAUSTU010000041.1"/>
</dbReference>
<evidence type="ECO:0000313" key="2">
    <source>
        <dbReference type="EMBL" id="MDQ0157860.1"/>
    </source>
</evidence>
<keyword evidence="3" id="KW-1185">Reference proteome</keyword>
<name>A0ABT9VAN4_9BACL</name>
<proteinExistence type="predicted"/>
<reference evidence="2 3" key="1">
    <citation type="submission" date="2023-07" db="EMBL/GenBank/DDBJ databases">
        <title>Genomic Encyclopedia of Type Strains, Phase IV (KMG-IV): sequencing the most valuable type-strain genomes for metagenomic binning, comparative biology and taxonomic classification.</title>
        <authorList>
            <person name="Goeker M."/>
        </authorList>
    </citation>
    <scope>NUCLEOTIDE SEQUENCE [LARGE SCALE GENOMIC DNA]</scope>
    <source>
        <strain evidence="2 3">DSM 23948</strain>
    </source>
</reference>
<dbReference type="CDD" id="cd15787">
    <property type="entry name" value="YycH_N"/>
    <property type="match status" value="1"/>
</dbReference>
<gene>
    <name evidence="2" type="ORF">J2S07_004229</name>
</gene>
<comment type="caution">
    <text evidence="2">The sequence shown here is derived from an EMBL/GenBank/DDBJ whole genome shotgun (WGS) entry which is preliminary data.</text>
</comment>